<feature type="region of interest" description="Disordered" evidence="5">
    <location>
        <begin position="1"/>
        <end position="43"/>
    </location>
</feature>
<keyword evidence="9" id="KW-1185">Reference proteome</keyword>
<accession>A0AAD5TRA3</accession>
<dbReference type="InterPro" id="IPR022703">
    <property type="entry name" value="DUF3533"/>
</dbReference>
<reference evidence="8" key="1">
    <citation type="submission" date="2020-05" db="EMBL/GenBank/DDBJ databases">
        <title>Phylogenomic resolution of chytrid fungi.</title>
        <authorList>
            <person name="Stajich J.E."/>
            <person name="Amses K."/>
            <person name="Simmons R."/>
            <person name="Seto K."/>
            <person name="Myers J."/>
            <person name="Bonds A."/>
            <person name="Quandt C.A."/>
            <person name="Barry K."/>
            <person name="Liu P."/>
            <person name="Grigoriev I."/>
            <person name="Longcore J.E."/>
            <person name="James T.Y."/>
        </authorList>
    </citation>
    <scope>NUCLEOTIDE SEQUENCE</scope>
    <source>
        <strain evidence="8">JEL0379</strain>
    </source>
</reference>
<dbReference type="PANTHER" id="PTHR43077">
    <property type="entry name" value="TRANSPORT PERMEASE YVFS-RELATED"/>
    <property type="match status" value="1"/>
</dbReference>
<keyword evidence="4 6" id="KW-0472">Membrane</keyword>
<evidence type="ECO:0000256" key="6">
    <source>
        <dbReference type="SAM" id="Phobius"/>
    </source>
</evidence>
<keyword evidence="3 6" id="KW-1133">Transmembrane helix</keyword>
<name>A0AAD5TRA3_9FUNG</name>
<dbReference type="GO" id="GO:0016020">
    <property type="term" value="C:membrane"/>
    <property type="evidence" value="ECO:0007669"/>
    <property type="project" value="UniProtKB-SubCell"/>
</dbReference>
<dbReference type="PANTHER" id="PTHR43077:SF10">
    <property type="entry name" value="TRANSPORT PERMEASE PROTEIN"/>
    <property type="match status" value="1"/>
</dbReference>
<comment type="subcellular location">
    <subcellularLocation>
        <location evidence="1">Membrane</location>
        <topology evidence="1">Multi-pass membrane protein</topology>
    </subcellularLocation>
</comment>
<feature type="transmembrane region" description="Helical" evidence="6">
    <location>
        <begin position="372"/>
        <end position="395"/>
    </location>
</feature>
<organism evidence="8 9">
    <name type="scientific">Geranomyces variabilis</name>
    <dbReference type="NCBI Taxonomy" id="109894"/>
    <lineage>
        <taxon>Eukaryota</taxon>
        <taxon>Fungi</taxon>
        <taxon>Fungi incertae sedis</taxon>
        <taxon>Chytridiomycota</taxon>
        <taxon>Chytridiomycota incertae sedis</taxon>
        <taxon>Chytridiomycetes</taxon>
        <taxon>Spizellomycetales</taxon>
        <taxon>Powellomycetaceae</taxon>
        <taxon>Geranomyces</taxon>
    </lineage>
</organism>
<evidence type="ECO:0000256" key="2">
    <source>
        <dbReference type="ARBA" id="ARBA00022692"/>
    </source>
</evidence>
<feature type="transmembrane region" description="Helical" evidence="6">
    <location>
        <begin position="456"/>
        <end position="480"/>
    </location>
</feature>
<evidence type="ECO:0000256" key="4">
    <source>
        <dbReference type="ARBA" id="ARBA00023136"/>
    </source>
</evidence>
<evidence type="ECO:0000313" key="9">
    <source>
        <dbReference type="Proteomes" id="UP001212152"/>
    </source>
</evidence>
<feature type="domain" description="DUF3533" evidence="7">
    <location>
        <begin position="74"/>
        <end position="470"/>
    </location>
</feature>
<evidence type="ECO:0000256" key="3">
    <source>
        <dbReference type="ARBA" id="ARBA00022989"/>
    </source>
</evidence>
<protein>
    <recommendedName>
        <fullName evidence="7">DUF3533 domain-containing protein</fullName>
    </recommendedName>
</protein>
<dbReference type="Proteomes" id="UP001212152">
    <property type="component" value="Unassembled WGS sequence"/>
</dbReference>
<proteinExistence type="predicted"/>
<feature type="transmembrane region" description="Helical" evidence="6">
    <location>
        <begin position="284"/>
        <end position="309"/>
    </location>
</feature>
<sequence>MSSSEEKVARDEPTEIKNSVSASPEPVLAENSDRASISTKKSGAPSVFESTSFWFRRTVFPHVWSPQIGVLWLVTSIIVVLYALMYLGGIWDPMAHIHNARVGVINADAGFTTLSTYTQQSQAVVNAITQGVPMGHAFVESLFGTEALRVRLDYHNATDDIGTSHDDAIAAVDRGDFWGVLYVPANFSDNFLSSLNLNTTDGSTVTQTTMGIEYIFDQGRSYTLSNFVDQIVIASITALQQGLALQLANGTSSSPLLVKPAFYIQPIYLAQGRRHPVLWFGANLATYIALLVMWLSSMLTVTVIAKLFIEKIPHLTGVRHAEGLPHAKFSSGQILLASMLIGVAFTFFHALWLWIVLYGLGGSDFFVHGGPGSVFGFLFFFSLACFGFIALLNVLVGVDALAVPAAVFLIFQIVSSGAIVDHVGMPGIMRAGAALPFYWGLRIMKAHVFGSGVDDLWRSYVVLTAWIVISNSLALLIGTLKVNKWRKHKVLEEADAALSVLGGTMRAAIA</sequence>
<feature type="compositionally biased region" description="Basic and acidic residues" evidence="5">
    <location>
        <begin position="1"/>
        <end position="15"/>
    </location>
</feature>
<comment type="caution">
    <text evidence="8">The sequence shown here is derived from an EMBL/GenBank/DDBJ whole genome shotgun (WGS) entry which is preliminary data.</text>
</comment>
<feature type="transmembrane region" description="Helical" evidence="6">
    <location>
        <begin position="70"/>
        <end position="91"/>
    </location>
</feature>
<feature type="transmembrane region" description="Helical" evidence="6">
    <location>
        <begin position="334"/>
        <end position="360"/>
    </location>
</feature>
<evidence type="ECO:0000256" key="1">
    <source>
        <dbReference type="ARBA" id="ARBA00004141"/>
    </source>
</evidence>
<evidence type="ECO:0000256" key="5">
    <source>
        <dbReference type="SAM" id="MobiDB-lite"/>
    </source>
</evidence>
<dbReference type="Pfam" id="PF12051">
    <property type="entry name" value="DUF3533"/>
    <property type="match status" value="1"/>
</dbReference>
<gene>
    <name evidence="8" type="ORF">HDU87_005169</name>
</gene>
<dbReference type="EMBL" id="JADGJQ010000004">
    <property type="protein sequence ID" value="KAJ3184321.1"/>
    <property type="molecule type" value="Genomic_DNA"/>
</dbReference>
<evidence type="ECO:0000259" key="7">
    <source>
        <dbReference type="Pfam" id="PF12051"/>
    </source>
</evidence>
<dbReference type="InterPro" id="IPR051328">
    <property type="entry name" value="T7SS_ABC-Transporter"/>
</dbReference>
<keyword evidence="2 6" id="KW-0812">Transmembrane</keyword>
<feature type="transmembrane region" description="Helical" evidence="6">
    <location>
        <begin position="401"/>
        <end position="420"/>
    </location>
</feature>
<dbReference type="AlphaFoldDB" id="A0AAD5TRA3"/>
<evidence type="ECO:0000313" key="8">
    <source>
        <dbReference type="EMBL" id="KAJ3184321.1"/>
    </source>
</evidence>